<name>A0A9D3XGB8_9SAUR</name>
<dbReference type="AlphaFoldDB" id="A0A9D3XGB8"/>
<evidence type="ECO:0000256" key="1">
    <source>
        <dbReference type="SAM" id="MobiDB-lite"/>
    </source>
</evidence>
<accession>A0A9D3XGB8</accession>
<protein>
    <submittedName>
        <fullName evidence="2">Uncharacterized protein</fullName>
    </submittedName>
</protein>
<dbReference type="EMBL" id="JAHDVG010000474">
    <property type="protein sequence ID" value="KAH1178630.1"/>
    <property type="molecule type" value="Genomic_DNA"/>
</dbReference>
<proteinExistence type="predicted"/>
<dbReference type="Proteomes" id="UP000827986">
    <property type="component" value="Unassembled WGS sequence"/>
</dbReference>
<sequence>MQTVTGLSPTPDLEDPSHGHGNSHSAILWHVAGGLGRSPHLPKEKGASGRAAEPGSQCPLPHLSKPNPGTAYQHAVLATLATTEDSVRSCGIKGKVRDMRL</sequence>
<organism evidence="2 3">
    <name type="scientific">Mauremys mutica</name>
    <name type="common">yellowpond turtle</name>
    <dbReference type="NCBI Taxonomy" id="74926"/>
    <lineage>
        <taxon>Eukaryota</taxon>
        <taxon>Metazoa</taxon>
        <taxon>Chordata</taxon>
        <taxon>Craniata</taxon>
        <taxon>Vertebrata</taxon>
        <taxon>Euteleostomi</taxon>
        <taxon>Archelosauria</taxon>
        <taxon>Testudinata</taxon>
        <taxon>Testudines</taxon>
        <taxon>Cryptodira</taxon>
        <taxon>Durocryptodira</taxon>
        <taxon>Testudinoidea</taxon>
        <taxon>Geoemydidae</taxon>
        <taxon>Geoemydinae</taxon>
        <taxon>Mauremys</taxon>
    </lineage>
</organism>
<reference evidence="2" key="1">
    <citation type="submission" date="2021-09" db="EMBL/GenBank/DDBJ databases">
        <title>The genome of Mauremys mutica provides insights into the evolution of semi-aquatic lifestyle.</title>
        <authorList>
            <person name="Gong S."/>
            <person name="Gao Y."/>
        </authorList>
    </citation>
    <scope>NUCLEOTIDE SEQUENCE</scope>
    <source>
        <strain evidence="2">MM-2020</strain>
        <tissue evidence="2">Muscle</tissue>
    </source>
</reference>
<gene>
    <name evidence="2" type="ORF">KIL84_012332</name>
</gene>
<evidence type="ECO:0000313" key="2">
    <source>
        <dbReference type="EMBL" id="KAH1178630.1"/>
    </source>
</evidence>
<feature type="region of interest" description="Disordered" evidence="1">
    <location>
        <begin position="1"/>
        <end position="69"/>
    </location>
</feature>
<evidence type="ECO:0000313" key="3">
    <source>
        <dbReference type="Proteomes" id="UP000827986"/>
    </source>
</evidence>
<keyword evidence="3" id="KW-1185">Reference proteome</keyword>
<comment type="caution">
    <text evidence="2">The sequence shown here is derived from an EMBL/GenBank/DDBJ whole genome shotgun (WGS) entry which is preliminary data.</text>
</comment>